<accession>M9XD60</accession>
<dbReference type="KEGG" id="mre:K649_06065"/>
<gene>
    <name evidence="2" type="ORF">K649_06065</name>
</gene>
<dbReference type="RefSeq" id="WP_015586543.1">
    <property type="nucleotide sequence ID" value="NC_021081.1"/>
</dbReference>
<dbReference type="InterPro" id="IPR003140">
    <property type="entry name" value="PLipase/COase/thioEstase"/>
</dbReference>
<dbReference type="SUPFAM" id="SSF53474">
    <property type="entry name" value="alpha/beta-Hydrolases"/>
    <property type="match status" value="1"/>
</dbReference>
<feature type="domain" description="Phospholipase/carboxylesterase/thioesterase" evidence="1">
    <location>
        <begin position="16"/>
        <end position="132"/>
    </location>
</feature>
<dbReference type="InterPro" id="IPR029058">
    <property type="entry name" value="AB_hydrolase_fold"/>
</dbReference>
<dbReference type="GO" id="GO:0016787">
    <property type="term" value="F:hydrolase activity"/>
    <property type="evidence" value="ECO:0007669"/>
    <property type="project" value="InterPro"/>
</dbReference>
<sequence length="239" mass="25874">MTPELGFVHCYEPGSARATLLLLHGTGGNEHSLVELARQMAPAANLLSPRGKVLENGAPRFFRRLAMGVFDQADLMAQAANLARFVQEAAERYGFDAGRVYALGYSNGANMAAALMLLHPEALAGACCSARCCPWSLLAHPAFPAKPLSWPRAVATPGLLLSAWRPWRAGLSGPAPRLSCAGRRPAMSCTRRSWRPPRGGWPGVWMSRGWVWSALKPQGRTQNVFNHLKHPCSKAQGVP</sequence>
<reference evidence="2 3" key="1">
    <citation type="submission" date="2013-04" db="EMBL/GenBank/DDBJ databases">
        <authorList>
            <person name="Chin J."/>
            <person name="Alexander D.H."/>
            <person name="Marks P."/>
            <person name="Korlach J."/>
            <person name="Clum A."/>
            <person name="Copeland A."/>
        </authorList>
    </citation>
    <scope>NUCLEOTIDE SEQUENCE [LARGE SCALE GENOMIC DNA]</scope>
    <source>
        <strain evidence="3">ATCC 35948 / DSM 1279 / VKM B-1258 / 21</strain>
    </source>
</reference>
<dbReference type="STRING" id="504728.K649_06065"/>
<dbReference type="Gene3D" id="3.40.50.1820">
    <property type="entry name" value="alpha/beta hydrolase"/>
    <property type="match status" value="1"/>
</dbReference>
<dbReference type="eggNOG" id="COG0400">
    <property type="taxonomic scope" value="Bacteria"/>
</dbReference>
<dbReference type="EMBL" id="CP005385">
    <property type="protein sequence ID" value="AGK04513.1"/>
    <property type="molecule type" value="Genomic_DNA"/>
</dbReference>
<evidence type="ECO:0000259" key="1">
    <source>
        <dbReference type="Pfam" id="PF02230"/>
    </source>
</evidence>
<dbReference type="PATRIC" id="fig|504728.9.peg.1249"/>
<evidence type="ECO:0000313" key="2">
    <source>
        <dbReference type="EMBL" id="AGK04513.1"/>
    </source>
</evidence>
<organism evidence="2 3">
    <name type="scientific">Meiothermus ruber (strain ATCC 35948 / DSM 1279 / VKM B-1258 / 21)</name>
    <name type="common">Thermus ruber</name>
    <dbReference type="NCBI Taxonomy" id="504728"/>
    <lineage>
        <taxon>Bacteria</taxon>
        <taxon>Thermotogati</taxon>
        <taxon>Deinococcota</taxon>
        <taxon>Deinococci</taxon>
        <taxon>Thermales</taxon>
        <taxon>Thermaceae</taxon>
        <taxon>Meiothermus</taxon>
    </lineage>
</organism>
<name>M9XD60_MEIRD</name>
<proteinExistence type="predicted"/>
<dbReference type="AlphaFoldDB" id="M9XD60"/>
<evidence type="ECO:0000313" key="3">
    <source>
        <dbReference type="Proteomes" id="UP000013026"/>
    </source>
</evidence>
<dbReference type="Pfam" id="PF02230">
    <property type="entry name" value="Abhydrolase_2"/>
    <property type="match status" value="1"/>
</dbReference>
<dbReference type="Proteomes" id="UP000013026">
    <property type="component" value="Chromosome"/>
</dbReference>
<protein>
    <submittedName>
        <fullName evidence="2">Phospholipase/Carboxylesterase</fullName>
    </submittedName>
</protein>